<name>A0A834IFI5_RHYFE</name>
<proteinExistence type="predicted"/>
<protein>
    <submittedName>
        <fullName evidence="3">Uncharacterized protein</fullName>
    </submittedName>
</protein>
<dbReference type="EMBL" id="JAACXV010000410">
    <property type="protein sequence ID" value="KAF7278001.1"/>
    <property type="molecule type" value="Genomic_DNA"/>
</dbReference>
<dbReference type="OrthoDB" id="6774983at2759"/>
<feature type="region of interest" description="Disordered" evidence="2">
    <location>
        <begin position="64"/>
        <end position="145"/>
    </location>
</feature>
<comment type="caution">
    <text evidence="3">The sequence shown here is derived from an EMBL/GenBank/DDBJ whole genome shotgun (WGS) entry which is preliminary data.</text>
</comment>
<dbReference type="AlphaFoldDB" id="A0A834IFI5"/>
<keyword evidence="1" id="KW-0175">Coiled coil</keyword>
<sequence>MLSKAISGKSIAIPRRKQRLTQVQKNMGEKQQNTDRSEDSRMLHSQHARILKEEDEIWISSEDLNTENSSDDDRSRSKPIYNKKKVKSKYRKRSTPSIHVQRPSVSSGSSSMAGTSAALDERLLMPALDDPQSRSDESRTSDEECTSISSELLAKRLSLDDWRPTRGSLKIQSLDEPSADSPVVSRNFYDIVLGKLRSLKSCPSLKSVRRATLQEKETSKLARKTFKFLKSTPEVMATLDFIENLNRQIKNKIAQYKLERAERQQAEFEMCKDMFENKLAVEKDTDVFLTMCDFENRLKHFKEQAKNTEPSVYCDDNQVNSVQNIKSENEPETCENMRSMSVNFIQRNFNAARQGMMSGYSLTDDQKKKIEDMLKDIDTFQLEDGELSTDNYVQENMNTAQNDSECNENAFVIPEDDRFRINEINNELERMVLERRDGNTMSESGVTVVKDDEYWKQFIVESTLNDIDKKLAQLQESYLEDELKLRSFSQINNEVI</sequence>
<evidence type="ECO:0000256" key="2">
    <source>
        <dbReference type="SAM" id="MobiDB-lite"/>
    </source>
</evidence>
<feature type="compositionally biased region" description="Basic and acidic residues" evidence="2">
    <location>
        <begin position="131"/>
        <end position="142"/>
    </location>
</feature>
<feature type="compositionally biased region" description="Polar residues" evidence="2">
    <location>
        <begin position="20"/>
        <end position="31"/>
    </location>
</feature>
<evidence type="ECO:0000313" key="3">
    <source>
        <dbReference type="EMBL" id="KAF7278001.1"/>
    </source>
</evidence>
<feature type="region of interest" description="Disordered" evidence="2">
    <location>
        <begin position="1"/>
        <end position="45"/>
    </location>
</feature>
<feature type="coiled-coil region" evidence="1">
    <location>
        <begin position="239"/>
        <end position="266"/>
    </location>
</feature>
<reference evidence="3" key="1">
    <citation type="submission" date="2020-08" db="EMBL/GenBank/DDBJ databases">
        <title>Genome sequencing and assembly of the red palm weevil Rhynchophorus ferrugineus.</title>
        <authorList>
            <person name="Dias G.B."/>
            <person name="Bergman C.M."/>
            <person name="Manee M."/>
        </authorList>
    </citation>
    <scope>NUCLEOTIDE SEQUENCE</scope>
    <source>
        <strain evidence="3">AA-2017</strain>
        <tissue evidence="3">Whole larva</tissue>
    </source>
</reference>
<organism evidence="3 4">
    <name type="scientific">Rhynchophorus ferrugineus</name>
    <name type="common">Red palm weevil</name>
    <name type="synonym">Curculio ferrugineus</name>
    <dbReference type="NCBI Taxonomy" id="354439"/>
    <lineage>
        <taxon>Eukaryota</taxon>
        <taxon>Metazoa</taxon>
        <taxon>Ecdysozoa</taxon>
        <taxon>Arthropoda</taxon>
        <taxon>Hexapoda</taxon>
        <taxon>Insecta</taxon>
        <taxon>Pterygota</taxon>
        <taxon>Neoptera</taxon>
        <taxon>Endopterygota</taxon>
        <taxon>Coleoptera</taxon>
        <taxon>Polyphaga</taxon>
        <taxon>Cucujiformia</taxon>
        <taxon>Curculionidae</taxon>
        <taxon>Dryophthorinae</taxon>
        <taxon>Rhynchophorus</taxon>
    </lineage>
</organism>
<keyword evidence="4" id="KW-1185">Reference proteome</keyword>
<feature type="compositionally biased region" description="Basic and acidic residues" evidence="2">
    <location>
        <begin position="32"/>
        <end position="42"/>
    </location>
</feature>
<dbReference type="Proteomes" id="UP000625711">
    <property type="component" value="Unassembled WGS sequence"/>
</dbReference>
<gene>
    <name evidence="3" type="ORF">GWI33_008996</name>
</gene>
<accession>A0A834IFI5</accession>
<evidence type="ECO:0000313" key="4">
    <source>
        <dbReference type="Proteomes" id="UP000625711"/>
    </source>
</evidence>
<feature type="compositionally biased region" description="Basic residues" evidence="2">
    <location>
        <begin position="81"/>
        <end position="94"/>
    </location>
</feature>
<evidence type="ECO:0000256" key="1">
    <source>
        <dbReference type="SAM" id="Coils"/>
    </source>
</evidence>
<feature type="compositionally biased region" description="Low complexity" evidence="2">
    <location>
        <begin position="104"/>
        <end position="118"/>
    </location>
</feature>